<feature type="region of interest" description="Disordered" evidence="1">
    <location>
        <begin position="1"/>
        <end position="22"/>
    </location>
</feature>
<sequence length="230" mass="24903">MVPFHEPESGGPGGPGESGIVPFHEPRSRGLWIGLWSAWRRVRWAGRPERPGWFWKVLERWPGGPGGSGGLGGGPGDPEGPGGDPGDDPDDGGNGGGWSYSTRDSTRSFYDRIASRKDELAACKEALKAVGTTVDKYATEVEGSKHVFGPLLRLAWQVWEVRGLEPVRRAREMVRCGSSVVGEEIGETVLTDHSLLSEVAQHCFGSLSSEYRELSTILAEARVHKNLTLA</sequence>
<dbReference type="EMBL" id="LGRX02003223">
    <property type="protein sequence ID" value="KAK3282611.1"/>
    <property type="molecule type" value="Genomic_DNA"/>
</dbReference>
<proteinExistence type="predicted"/>
<dbReference type="AlphaFoldDB" id="A0AAE0GR88"/>
<dbReference type="Proteomes" id="UP001190700">
    <property type="component" value="Unassembled WGS sequence"/>
</dbReference>
<keyword evidence="3" id="KW-1185">Reference proteome</keyword>
<evidence type="ECO:0000256" key="1">
    <source>
        <dbReference type="SAM" id="MobiDB-lite"/>
    </source>
</evidence>
<accession>A0AAE0GR88</accession>
<evidence type="ECO:0000313" key="3">
    <source>
        <dbReference type="Proteomes" id="UP001190700"/>
    </source>
</evidence>
<feature type="region of interest" description="Disordered" evidence="1">
    <location>
        <begin position="64"/>
        <end position="101"/>
    </location>
</feature>
<comment type="caution">
    <text evidence="2">The sequence shown here is derived from an EMBL/GenBank/DDBJ whole genome shotgun (WGS) entry which is preliminary data.</text>
</comment>
<reference evidence="2 3" key="1">
    <citation type="journal article" date="2015" name="Genome Biol. Evol.">
        <title>Comparative Genomics of a Bacterivorous Green Alga Reveals Evolutionary Causalities and Consequences of Phago-Mixotrophic Mode of Nutrition.</title>
        <authorList>
            <person name="Burns J.A."/>
            <person name="Paasch A."/>
            <person name="Narechania A."/>
            <person name="Kim E."/>
        </authorList>
    </citation>
    <scope>NUCLEOTIDE SEQUENCE [LARGE SCALE GENOMIC DNA]</scope>
    <source>
        <strain evidence="2 3">PLY_AMNH</strain>
    </source>
</reference>
<organism evidence="2 3">
    <name type="scientific">Cymbomonas tetramitiformis</name>
    <dbReference type="NCBI Taxonomy" id="36881"/>
    <lineage>
        <taxon>Eukaryota</taxon>
        <taxon>Viridiplantae</taxon>
        <taxon>Chlorophyta</taxon>
        <taxon>Pyramimonadophyceae</taxon>
        <taxon>Pyramimonadales</taxon>
        <taxon>Pyramimonadaceae</taxon>
        <taxon>Cymbomonas</taxon>
    </lineage>
</organism>
<protein>
    <submittedName>
        <fullName evidence="2">Uncharacterized protein</fullName>
    </submittedName>
</protein>
<name>A0AAE0GR88_9CHLO</name>
<gene>
    <name evidence="2" type="ORF">CYMTET_9657</name>
</gene>
<feature type="compositionally biased region" description="Gly residues" evidence="1">
    <location>
        <begin position="64"/>
        <end position="84"/>
    </location>
</feature>
<evidence type="ECO:0000313" key="2">
    <source>
        <dbReference type="EMBL" id="KAK3282611.1"/>
    </source>
</evidence>